<dbReference type="Proteomes" id="UP000199249">
    <property type="component" value="Unassembled WGS sequence"/>
</dbReference>
<keyword evidence="1" id="KW-0812">Transmembrane</keyword>
<dbReference type="AlphaFoldDB" id="A0A1H3DIB1"/>
<gene>
    <name evidence="2" type="ORF">SAMN04488069_102372</name>
</gene>
<accession>A0A1H3DIB1</accession>
<evidence type="ECO:0000313" key="3">
    <source>
        <dbReference type="Proteomes" id="UP000199249"/>
    </source>
</evidence>
<dbReference type="EMBL" id="FNOV01000002">
    <property type="protein sequence ID" value="SDX66097.1"/>
    <property type="molecule type" value="Genomic_DNA"/>
</dbReference>
<feature type="transmembrane region" description="Helical" evidence="1">
    <location>
        <begin position="6"/>
        <end position="27"/>
    </location>
</feature>
<keyword evidence="3" id="KW-1185">Reference proteome</keyword>
<protein>
    <submittedName>
        <fullName evidence="2">Uncharacterized protein</fullName>
    </submittedName>
</protein>
<feature type="transmembrane region" description="Helical" evidence="1">
    <location>
        <begin position="48"/>
        <end position="68"/>
    </location>
</feature>
<name>A0A1H3DIB1_9BACT</name>
<reference evidence="3" key="1">
    <citation type="submission" date="2016-10" db="EMBL/GenBank/DDBJ databases">
        <authorList>
            <person name="Varghese N."/>
            <person name="Submissions S."/>
        </authorList>
    </citation>
    <scope>NUCLEOTIDE SEQUENCE [LARGE SCALE GENOMIC DNA]</scope>
    <source>
        <strain evidence="3">CGMCC 1.8975</strain>
    </source>
</reference>
<proteinExistence type="predicted"/>
<keyword evidence="1" id="KW-1133">Transmembrane helix</keyword>
<evidence type="ECO:0000256" key="1">
    <source>
        <dbReference type="SAM" id="Phobius"/>
    </source>
</evidence>
<sequence length="70" mass="7314">MGDITGLLWLGGMVLLVLFSGLVAAIITTGKSSFVAGANTPADKQQRLTLLIVLAPVLTLILLYYLIIGA</sequence>
<organism evidence="2 3">
    <name type="scientific">Hymenobacter psychrophilus</name>
    <dbReference type="NCBI Taxonomy" id="651662"/>
    <lineage>
        <taxon>Bacteria</taxon>
        <taxon>Pseudomonadati</taxon>
        <taxon>Bacteroidota</taxon>
        <taxon>Cytophagia</taxon>
        <taxon>Cytophagales</taxon>
        <taxon>Hymenobacteraceae</taxon>
        <taxon>Hymenobacter</taxon>
    </lineage>
</organism>
<keyword evidence="1" id="KW-0472">Membrane</keyword>
<dbReference type="STRING" id="651662.SAMN04488069_102372"/>
<evidence type="ECO:0000313" key="2">
    <source>
        <dbReference type="EMBL" id="SDX66097.1"/>
    </source>
</evidence>